<sequence length="355" mass="40232">MVSNPFVWTPNFIPVEHDDNSEFPETGSFRVVSYNILAQVYVKSSLFPHSPSFFCIAEHFFRRWETRSEQVLSRLLSLDADLLCLQELDEFESFYKPLLESKGYSSIYIQRSGNRRDGCGIIYKPERCQLLKQQFLDYNDIAPDETTAGRASESVEEENDRDVSDPRVRFRRNCVGILSAFRFNHAPSNIVVIANTHLYWDPALQDVKLAQAKYLLAKLSQFEKEISQEFNSNPVVLVAGDFNSTPGDRVYNYITSGRRNSGPDVELSSFKVPDLESLKVPAIPLDSLYAAVQGEPALTNWSPNFKGTLDYIFFSPSASMRPKTILEVPPDVEEGLPNHFHPSDHLPIGADFSLS</sequence>
<dbReference type="KEGG" id="smo:SELMODRAFT_418021"/>
<gene>
    <name evidence="2" type="ORF">SELMODRAFT_418021</name>
</gene>
<dbReference type="Gene3D" id="3.60.10.10">
    <property type="entry name" value="Endonuclease/exonuclease/phosphatase"/>
    <property type="match status" value="1"/>
</dbReference>
<evidence type="ECO:0000259" key="1">
    <source>
        <dbReference type="Pfam" id="PF03372"/>
    </source>
</evidence>
<dbReference type="AlphaFoldDB" id="D8S4E6"/>
<evidence type="ECO:0000313" key="2">
    <source>
        <dbReference type="EMBL" id="EFJ20733.1"/>
    </source>
</evidence>
<dbReference type="InterPro" id="IPR036691">
    <property type="entry name" value="Endo/exonu/phosph_ase_sf"/>
</dbReference>
<accession>D8S4E6</accession>
<dbReference type="InterPro" id="IPR050410">
    <property type="entry name" value="CCR4/nocturin_mRNA_transcr"/>
</dbReference>
<dbReference type="eggNOG" id="KOG0620">
    <property type="taxonomic scope" value="Eukaryota"/>
</dbReference>
<evidence type="ECO:0000313" key="3">
    <source>
        <dbReference type="Proteomes" id="UP000001514"/>
    </source>
</evidence>
<dbReference type="InterPro" id="IPR005135">
    <property type="entry name" value="Endo/exonuclease/phosphatase"/>
</dbReference>
<dbReference type="Pfam" id="PF03372">
    <property type="entry name" value="Exo_endo_phos"/>
    <property type="match status" value="1"/>
</dbReference>
<dbReference type="PANTHER" id="PTHR12121:SF68">
    <property type="entry name" value="CARBON CATABOLITE REPRESSOR PROTEIN 4 HOMOLOG 4-RELATED"/>
    <property type="match status" value="1"/>
</dbReference>
<feature type="domain" description="Endonuclease/exonuclease/phosphatase" evidence="1">
    <location>
        <begin position="33"/>
        <end position="345"/>
    </location>
</feature>
<dbReference type="EMBL" id="GL377601">
    <property type="protein sequence ID" value="EFJ20733.1"/>
    <property type="molecule type" value="Genomic_DNA"/>
</dbReference>
<reference evidence="2 3" key="1">
    <citation type="journal article" date="2011" name="Science">
        <title>The Selaginella genome identifies genetic changes associated with the evolution of vascular plants.</title>
        <authorList>
            <person name="Banks J.A."/>
            <person name="Nishiyama T."/>
            <person name="Hasebe M."/>
            <person name="Bowman J.L."/>
            <person name="Gribskov M."/>
            <person name="dePamphilis C."/>
            <person name="Albert V.A."/>
            <person name="Aono N."/>
            <person name="Aoyama T."/>
            <person name="Ambrose B.A."/>
            <person name="Ashton N.W."/>
            <person name="Axtell M.J."/>
            <person name="Barker E."/>
            <person name="Barker M.S."/>
            <person name="Bennetzen J.L."/>
            <person name="Bonawitz N.D."/>
            <person name="Chapple C."/>
            <person name="Cheng C."/>
            <person name="Correa L.G."/>
            <person name="Dacre M."/>
            <person name="DeBarry J."/>
            <person name="Dreyer I."/>
            <person name="Elias M."/>
            <person name="Engstrom E.M."/>
            <person name="Estelle M."/>
            <person name="Feng L."/>
            <person name="Finet C."/>
            <person name="Floyd S.K."/>
            <person name="Frommer W.B."/>
            <person name="Fujita T."/>
            <person name="Gramzow L."/>
            <person name="Gutensohn M."/>
            <person name="Harholt J."/>
            <person name="Hattori M."/>
            <person name="Heyl A."/>
            <person name="Hirai T."/>
            <person name="Hiwatashi Y."/>
            <person name="Ishikawa M."/>
            <person name="Iwata M."/>
            <person name="Karol K.G."/>
            <person name="Koehler B."/>
            <person name="Kolukisaoglu U."/>
            <person name="Kubo M."/>
            <person name="Kurata T."/>
            <person name="Lalonde S."/>
            <person name="Li K."/>
            <person name="Li Y."/>
            <person name="Litt A."/>
            <person name="Lyons E."/>
            <person name="Manning G."/>
            <person name="Maruyama T."/>
            <person name="Michael T.P."/>
            <person name="Mikami K."/>
            <person name="Miyazaki S."/>
            <person name="Morinaga S."/>
            <person name="Murata T."/>
            <person name="Mueller-Roeber B."/>
            <person name="Nelson D.R."/>
            <person name="Obara M."/>
            <person name="Oguri Y."/>
            <person name="Olmstead R.G."/>
            <person name="Onodera N."/>
            <person name="Petersen B.L."/>
            <person name="Pils B."/>
            <person name="Prigge M."/>
            <person name="Rensing S.A."/>
            <person name="Riano-Pachon D.M."/>
            <person name="Roberts A.W."/>
            <person name="Sato Y."/>
            <person name="Scheller H.V."/>
            <person name="Schulz B."/>
            <person name="Schulz C."/>
            <person name="Shakirov E.V."/>
            <person name="Shibagaki N."/>
            <person name="Shinohara N."/>
            <person name="Shippen D.E."/>
            <person name="Soerensen I."/>
            <person name="Sotooka R."/>
            <person name="Sugimoto N."/>
            <person name="Sugita M."/>
            <person name="Sumikawa N."/>
            <person name="Tanurdzic M."/>
            <person name="Theissen G."/>
            <person name="Ulvskov P."/>
            <person name="Wakazuki S."/>
            <person name="Weng J.K."/>
            <person name="Willats W.W."/>
            <person name="Wipf D."/>
            <person name="Wolf P.G."/>
            <person name="Yang L."/>
            <person name="Zimmer A.D."/>
            <person name="Zhu Q."/>
            <person name="Mitros T."/>
            <person name="Hellsten U."/>
            <person name="Loque D."/>
            <person name="Otillar R."/>
            <person name="Salamov A."/>
            <person name="Schmutz J."/>
            <person name="Shapiro H."/>
            <person name="Lindquist E."/>
            <person name="Lucas S."/>
            <person name="Rokhsar D."/>
            <person name="Grigoriev I.V."/>
        </authorList>
    </citation>
    <scope>NUCLEOTIDE SEQUENCE [LARGE SCALE GENOMIC DNA]</scope>
</reference>
<dbReference type="SUPFAM" id="SSF56219">
    <property type="entry name" value="DNase I-like"/>
    <property type="match status" value="1"/>
</dbReference>
<dbReference type="GO" id="GO:0003824">
    <property type="term" value="F:catalytic activity"/>
    <property type="evidence" value="ECO:0007669"/>
    <property type="project" value="InterPro"/>
</dbReference>
<dbReference type="STRING" id="88036.D8S4E6"/>
<dbReference type="HOGENOM" id="CLU_016428_1_0_1"/>
<dbReference type="PANTHER" id="PTHR12121">
    <property type="entry name" value="CARBON CATABOLITE REPRESSOR PROTEIN 4"/>
    <property type="match status" value="1"/>
</dbReference>
<dbReference type="Proteomes" id="UP000001514">
    <property type="component" value="Unassembled WGS sequence"/>
</dbReference>
<name>D8S4E6_SELML</name>
<protein>
    <recommendedName>
        <fullName evidence="1">Endonuclease/exonuclease/phosphatase domain-containing protein</fullName>
    </recommendedName>
</protein>
<dbReference type="InParanoid" id="D8S4E6"/>
<keyword evidence="3" id="KW-1185">Reference proteome</keyword>
<dbReference type="OMA" id="HYLGSDH"/>
<proteinExistence type="predicted"/>
<dbReference type="FunCoup" id="D8S4E6">
    <property type="interactions" value="590"/>
</dbReference>
<dbReference type="Gramene" id="EFJ20733">
    <property type="protein sequence ID" value="EFJ20733"/>
    <property type="gene ID" value="SELMODRAFT_418021"/>
</dbReference>
<dbReference type="GO" id="GO:0003730">
    <property type="term" value="F:mRNA 3'-UTR binding"/>
    <property type="evidence" value="ECO:0000318"/>
    <property type="project" value="GO_Central"/>
</dbReference>
<organism evidence="3">
    <name type="scientific">Selaginella moellendorffii</name>
    <name type="common">Spikemoss</name>
    <dbReference type="NCBI Taxonomy" id="88036"/>
    <lineage>
        <taxon>Eukaryota</taxon>
        <taxon>Viridiplantae</taxon>
        <taxon>Streptophyta</taxon>
        <taxon>Embryophyta</taxon>
        <taxon>Tracheophyta</taxon>
        <taxon>Lycopodiopsida</taxon>
        <taxon>Selaginellales</taxon>
        <taxon>Selaginellaceae</taxon>
        <taxon>Selaginella</taxon>
    </lineage>
</organism>